<dbReference type="NCBIfam" id="TIGR00229">
    <property type="entry name" value="sensory_box"/>
    <property type="match status" value="1"/>
</dbReference>
<dbReference type="Proteomes" id="UP000240728">
    <property type="component" value="Unassembled WGS sequence"/>
</dbReference>
<comment type="cofactor">
    <cofactor evidence="1">
        <name>Mg(2+)</name>
        <dbReference type="ChEBI" id="CHEBI:18420"/>
    </cofactor>
</comment>
<accession>A0AAX0YQF3</accession>
<evidence type="ECO:0000313" key="4">
    <source>
        <dbReference type="EMBL" id="PSX43765.1"/>
    </source>
</evidence>
<dbReference type="Gene3D" id="3.30.450.20">
    <property type="entry name" value="PAS domain"/>
    <property type="match status" value="1"/>
</dbReference>
<comment type="caution">
    <text evidence="4">The sequence shown here is derived from an EMBL/GenBank/DDBJ whole genome shotgun (WGS) entry which is preliminary data.</text>
</comment>
<evidence type="ECO:0000259" key="2">
    <source>
        <dbReference type="PROSITE" id="PS50112"/>
    </source>
</evidence>
<dbReference type="InterPro" id="IPR043128">
    <property type="entry name" value="Rev_trsase/Diguanyl_cyclase"/>
</dbReference>
<dbReference type="SMART" id="SM00091">
    <property type="entry name" value="PAS"/>
    <property type="match status" value="1"/>
</dbReference>
<dbReference type="FunFam" id="3.30.70.270:FF:000001">
    <property type="entry name" value="Diguanylate cyclase domain protein"/>
    <property type="match status" value="1"/>
</dbReference>
<feature type="domain" description="GGDEF" evidence="3">
    <location>
        <begin position="170"/>
        <end position="304"/>
    </location>
</feature>
<dbReference type="PANTHER" id="PTHR44757">
    <property type="entry name" value="DIGUANYLATE CYCLASE DGCP"/>
    <property type="match status" value="1"/>
</dbReference>
<dbReference type="SUPFAM" id="SSF55785">
    <property type="entry name" value="PYP-like sensor domain (PAS domain)"/>
    <property type="match status" value="1"/>
</dbReference>
<dbReference type="InterPro" id="IPR029787">
    <property type="entry name" value="Nucleotide_cyclase"/>
</dbReference>
<evidence type="ECO:0000313" key="5">
    <source>
        <dbReference type="Proteomes" id="UP000240728"/>
    </source>
</evidence>
<proteinExistence type="predicted"/>
<evidence type="ECO:0000256" key="1">
    <source>
        <dbReference type="ARBA" id="ARBA00001946"/>
    </source>
</evidence>
<keyword evidence="5" id="KW-1185">Reference proteome</keyword>
<organism evidence="4 5">
    <name type="scientific">Photobacterium kishitanii</name>
    <dbReference type="NCBI Taxonomy" id="318456"/>
    <lineage>
        <taxon>Bacteria</taxon>
        <taxon>Pseudomonadati</taxon>
        <taxon>Pseudomonadota</taxon>
        <taxon>Gammaproteobacteria</taxon>
        <taxon>Vibrionales</taxon>
        <taxon>Vibrionaceae</taxon>
        <taxon>Photobacterium</taxon>
    </lineage>
</organism>
<dbReference type="PROSITE" id="PS50887">
    <property type="entry name" value="GGDEF"/>
    <property type="match status" value="1"/>
</dbReference>
<dbReference type="InterPro" id="IPR052155">
    <property type="entry name" value="Biofilm_reg_signaling"/>
</dbReference>
<dbReference type="Gene3D" id="3.30.70.270">
    <property type="match status" value="1"/>
</dbReference>
<gene>
    <name evidence="4" type="ORF">C0W53_17645</name>
</gene>
<feature type="domain" description="PAS" evidence="2">
    <location>
        <begin position="12"/>
        <end position="82"/>
    </location>
</feature>
<reference evidence="4 5" key="1">
    <citation type="submission" date="2018-01" db="EMBL/GenBank/DDBJ databases">
        <title>Whole genome sequencing of Histamine producing bacteria.</title>
        <authorList>
            <person name="Butler K."/>
        </authorList>
    </citation>
    <scope>NUCLEOTIDE SEQUENCE [LARGE SCALE GENOMIC DNA]</scope>
    <source>
        <strain evidence="4 5">A1-4</strain>
    </source>
</reference>
<dbReference type="AlphaFoldDB" id="A0AAX0YQF3"/>
<dbReference type="GO" id="GO:0003824">
    <property type="term" value="F:catalytic activity"/>
    <property type="evidence" value="ECO:0007669"/>
    <property type="project" value="UniProtKB-ARBA"/>
</dbReference>
<dbReference type="EMBL" id="PYOZ01000013">
    <property type="protein sequence ID" value="PSX43765.1"/>
    <property type="molecule type" value="Genomic_DNA"/>
</dbReference>
<sequence>MLTKEKHSAMRQKQLTSSILNNSQDVIIIINSDGIIKQVSPSFCQLIGVKYEHVIHQPLIKFINTAAYKKIKASLSHELNNSHQWQGEFNVQHAINKRNIPVYVKINKFTDHNKNNNIQYSIIATDLTTIKEIDRLIHINHHDTLTGLPNRTALSNRLNAELKMQYTAQHKFAVLFIDLDNFKRINDNYGHQTGDKVLKVTANKLRNSVKKNDMIARLAGDEFIAIINPAAGHEDVLQTCERILSVLQQPIIIEKHRLTINASLGCYYVHPNKQQTIDEILSQADIAMYKAKIAGKGCIIECNSF</sequence>
<dbReference type="PROSITE" id="PS50112">
    <property type="entry name" value="PAS"/>
    <property type="match status" value="1"/>
</dbReference>
<evidence type="ECO:0000259" key="3">
    <source>
        <dbReference type="PROSITE" id="PS50887"/>
    </source>
</evidence>
<dbReference type="InterPro" id="IPR013767">
    <property type="entry name" value="PAS_fold"/>
</dbReference>
<dbReference type="SUPFAM" id="SSF55073">
    <property type="entry name" value="Nucleotide cyclase"/>
    <property type="match status" value="1"/>
</dbReference>
<dbReference type="InterPro" id="IPR000014">
    <property type="entry name" value="PAS"/>
</dbReference>
<dbReference type="CDD" id="cd00130">
    <property type="entry name" value="PAS"/>
    <property type="match status" value="1"/>
</dbReference>
<dbReference type="SMART" id="SM00267">
    <property type="entry name" value="GGDEF"/>
    <property type="match status" value="1"/>
</dbReference>
<dbReference type="CDD" id="cd01949">
    <property type="entry name" value="GGDEF"/>
    <property type="match status" value="1"/>
</dbReference>
<dbReference type="PANTHER" id="PTHR44757:SF2">
    <property type="entry name" value="BIOFILM ARCHITECTURE MAINTENANCE PROTEIN MBAA"/>
    <property type="match status" value="1"/>
</dbReference>
<dbReference type="InterPro" id="IPR000160">
    <property type="entry name" value="GGDEF_dom"/>
</dbReference>
<dbReference type="NCBIfam" id="TIGR00254">
    <property type="entry name" value="GGDEF"/>
    <property type="match status" value="1"/>
</dbReference>
<dbReference type="Pfam" id="PF00989">
    <property type="entry name" value="PAS"/>
    <property type="match status" value="1"/>
</dbReference>
<dbReference type="GO" id="GO:0006355">
    <property type="term" value="P:regulation of DNA-templated transcription"/>
    <property type="evidence" value="ECO:0007669"/>
    <property type="project" value="InterPro"/>
</dbReference>
<dbReference type="Pfam" id="PF00990">
    <property type="entry name" value="GGDEF"/>
    <property type="match status" value="1"/>
</dbReference>
<protein>
    <submittedName>
        <fullName evidence="4">GGDEF domain-containing protein</fullName>
    </submittedName>
</protein>
<dbReference type="RefSeq" id="WP_052957490.1">
    <property type="nucleotide sequence ID" value="NZ_JZTB01000047.1"/>
</dbReference>
<dbReference type="InterPro" id="IPR035965">
    <property type="entry name" value="PAS-like_dom_sf"/>
</dbReference>
<name>A0AAX0YQF3_9GAMM</name>